<reference evidence="5 6" key="1">
    <citation type="submission" date="2024-07" db="EMBL/GenBank/DDBJ databases">
        <title>Section-level genome sequencing and comparative genomics of Aspergillus sections Usti and Cavernicolus.</title>
        <authorList>
            <consortium name="Lawrence Berkeley National Laboratory"/>
            <person name="Nybo J.L."/>
            <person name="Vesth T.C."/>
            <person name="Theobald S."/>
            <person name="Frisvad J.C."/>
            <person name="Larsen T.O."/>
            <person name="Kjaerboelling I."/>
            <person name="Rothschild-Mancinelli K."/>
            <person name="Lyhne E.K."/>
            <person name="Kogle M.E."/>
            <person name="Barry K."/>
            <person name="Clum A."/>
            <person name="Na H."/>
            <person name="Ledsgaard L."/>
            <person name="Lin J."/>
            <person name="Lipzen A."/>
            <person name="Kuo A."/>
            <person name="Riley R."/>
            <person name="Mondo S."/>
            <person name="LaButti K."/>
            <person name="Haridas S."/>
            <person name="Pangalinan J."/>
            <person name="Salamov A.A."/>
            <person name="Simmons B.A."/>
            <person name="Magnuson J.K."/>
            <person name="Chen J."/>
            <person name="Drula E."/>
            <person name="Henrissat B."/>
            <person name="Wiebenga A."/>
            <person name="Lubbers R.J."/>
            <person name="Gomes A.C."/>
            <person name="Macurrencykelacurrency M.R."/>
            <person name="Stajich J."/>
            <person name="Grigoriev I.V."/>
            <person name="Mortensen U.H."/>
            <person name="De vries R.P."/>
            <person name="Baker S.E."/>
            <person name="Andersen M.R."/>
        </authorList>
    </citation>
    <scope>NUCLEOTIDE SEQUENCE [LARGE SCALE GENOMIC DNA]</scope>
    <source>
        <strain evidence="5 6">CBS 756.74</strain>
    </source>
</reference>
<dbReference type="GeneID" id="98165067"/>
<organism evidence="5 6">
    <name type="scientific">Aspergillus pseudodeflectus</name>
    <dbReference type="NCBI Taxonomy" id="176178"/>
    <lineage>
        <taxon>Eukaryota</taxon>
        <taxon>Fungi</taxon>
        <taxon>Dikarya</taxon>
        <taxon>Ascomycota</taxon>
        <taxon>Pezizomycotina</taxon>
        <taxon>Eurotiomycetes</taxon>
        <taxon>Eurotiomycetidae</taxon>
        <taxon>Eurotiales</taxon>
        <taxon>Aspergillaceae</taxon>
        <taxon>Aspergillus</taxon>
        <taxon>Aspergillus subgen. Nidulantes</taxon>
    </lineage>
</organism>
<dbReference type="PROSITE" id="PS50102">
    <property type="entry name" value="RRM"/>
    <property type="match status" value="2"/>
</dbReference>
<evidence type="ECO:0000259" key="4">
    <source>
        <dbReference type="PROSITE" id="PS50102"/>
    </source>
</evidence>
<keyword evidence="1 2" id="KW-0694">RNA-binding</keyword>
<feature type="compositionally biased region" description="Acidic residues" evidence="3">
    <location>
        <begin position="179"/>
        <end position="191"/>
    </location>
</feature>
<accession>A0ABR4L7Q9</accession>
<feature type="region of interest" description="Disordered" evidence="3">
    <location>
        <begin position="1"/>
        <end position="257"/>
    </location>
</feature>
<dbReference type="Pfam" id="PF00076">
    <property type="entry name" value="RRM_1"/>
    <property type="match status" value="2"/>
</dbReference>
<feature type="compositionally biased region" description="Low complexity" evidence="3">
    <location>
        <begin position="168"/>
        <end position="178"/>
    </location>
</feature>
<feature type="compositionally biased region" description="Gly residues" evidence="3">
    <location>
        <begin position="457"/>
        <end position="495"/>
    </location>
</feature>
<feature type="compositionally biased region" description="Basic and acidic residues" evidence="3">
    <location>
        <begin position="42"/>
        <end position="53"/>
    </location>
</feature>
<protein>
    <recommendedName>
        <fullName evidence="4">RRM domain-containing protein</fullName>
    </recommendedName>
</protein>
<dbReference type="PANTHER" id="PTHR48027">
    <property type="entry name" value="HETEROGENEOUS NUCLEAR RIBONUCLEOPROTEIN 87F-RELATED"/>
    <property type="match status" value="1"/>
</dbReference>
<dbReference type="Gene3D" id="3.30.70.330">
    <property type="match status" value="2"/>
</dbReference>
<feature type="compositionally biased region" description="Basic and acidic residues" evidence="3">
    <location>
        <begin position="10"/>
        <end position="27"/>
    </location>
</feature>
<feature type="compositionally biased region" description="Acidic residues" evidence="3">
    <location>
        <begin position="148"/>
        <end position="161"/>
    </location>
</feature>
<gene>
    <name evidence="5" type="ORF">BJX68DRAFT_86967</name>
</gene>
<evidence type="ECO:0000256" key="3">
    <source>
        <dbReference type="SAM" id="MobiDB-lite"/>
    </source>
</evidence>
<keyword evidence="6" id="KW-1185">Reference proteome</keyword>
<dbReference type="SUPFAM" id="SSF54928">
    <property type="entry name" value="RNA-binding domain, RBD"/>
    <property type="match status" value="2"/>
</dbReference>
<dbReference type="EMBL" id="JBFXLR010000002">
    <property type="protein sequence ID" value="KAL2860490.1"/>
    <property type="molecule type" value="Genomic_DNA"/>
</dbReference>
<feature type="compositionally biased region" description="Acidic residues" evidence="3">
    <location>
        <begin position="212"/>
        <end position="227"/>
    </location>
</feature>
<evidence type="ECO:0000313" key="5">
    <source>
        <dbReference type="EMBL" id="KAL2860490.1"/>
    </source>
</evidence>
<evidence type="ECO:0000256" key="1">
    <source>
        <dbReference type="ARBA" id="ARBA00022884"/>
    </source>
</evidence>
<dbReference type="RefSeq" id="XP_070905181.1">
    <property type="nucleotide sequence ID" value="XM_071049903.1"/>
</dbReference>
<feature type="region of interest" description="Disordered" evidence="3">
    <location>
        <begin position="337"/>
        <end position="367"/>
    </location>
</feature>
<feature type="domain" description="RRM" evidence="4">
    <location>
        <begin position="368"/>
        <end position="446"/>
    </location>
</feature>
<proteinExistence type="predicted"/>
<feature type="compositionally biased region" description="Basic and acidic residues" evidence="3">
    <location>
        <begin position="228"/>
        <end position="240"/>
    </location>
</feature>
<dbReference type="InterPro" id="IPR052462">
    <property type="entry name" value="SLIRP/GR-RBP-like"/>
</dbReference>
<dbReference type="InterPro" id="IPR035979">
    <property type="entry name" value="RBD_domain_sf"/>
</dbReference>
<dbReference type="InterPro" id="IPR012677">
    <property type="entry name" value="Nucleotide-bd_a/b_plait_sf"/>
</dbReference>
<dbReference type="SMART" id="SM00360">
    <property type="entry name" value="RRM"/>
    <property type="match status" value="2"/>
</dbReference>
<feature type="domain" description="RRM" evidence="4">
    <location>
        <begin position="260"/>
        <end position="338"/>
    </location>
</feature>
<comment type="caution">
    <text evidence="5">The sequence shown here is derived from an EMBL/GenBank/DDBJ whole genome shotgun (WGS) entry which is preliminary data.</text>
</comment>
<feature type="compositionally biased region" description="Basic and acidic residues" evidence="3">
    <location>
        <begin position="85"/>
        <end position="100"/>
    </location>
</feature>
<evidence type="ECO:0000313" key="6">
    <source>
        <dbReference type="Proteomes" id="UP001610444"/>
    </source>
</evidence>
<sequence length="514" mass="53873">MSKTKSVAKKGSEKPVDKSLGKVKDAGVTKAAQSPKAKSKQIAREVVAKEEKSKRKKKEPTPSSSSESESDSDSDSSSSSESEDEKPAKKEVKKPAKKQAESSSESDSSDEEMKDASSSESESESEEEKKPAKSVKAAPKASKKAESSDSESSDSDSDSSSEEEKAPKAAVKVAAAESSDSDDSDSDSEEEAPAKGKKASKEDSDSGSSDSSDSDSSDSESDSEESGESAKDSKKRKAEEEPAAVSKKSKTEESAEGASANLFVGNLSWNVTEEWLQQEFETFGELSGVRIMTERDTGRSRGFGYVEFASAADAAKAYESMKDTEIDGRKINLDYATGRPANKDQGGFKERAQTRARSFGDQSSPESDTLFIGNLPFSATEDSVHEVFGSSGNVLGIRLPTHQESGQPKGFGYVQYSSVDEARQAFNDLQGAEIDGRPVRLDFSTPRANNGGDRGGRGGGRGGFGGRGGGRGGPRGGGGRGGRGGFGGRGGGAGGPPNRARGGITEFKGTKVTF</sequence>
<feature type="region of interest" description="Disordered" evidence="3">
    <location>
        <begin position="437"/>
        <end position="514"/>
    </location>
</feature>
<evidence type="ECO:0000256" key="2">
    <source>
        <dbReference type="PROSITE-ProRule" id="PRU00176"/>
    </source>
</evidence>
<dbReference type="InterPro" id="IPR000504">
    <property type="entry name" value="RRM_dom"/>
</dbReference>
<dbReference type="Proteomes" id="UP001610444">
    <property type="component" value="Unassembled WGS sequence"/>
</dbReference>
<name>A0ABR4L7Q9_9EURO</name>